<gene>
    <name evidence="1" type="ORF">KFL_015980010</name>
</gene>
<keyword evidence="2" id="KW-1185">Reference proteome</keyword>
<reference evidence="1 2" key="1">
    <citation type="journal article" date="2014" name="Nat. Commun.">
        <title>Klebsormidium flaccidum genome reveals primary factors for plant terrestrial adaptation.</title>
        <authorList>
            <person name="Hori K."/>
            <person name="Maruyama F."/>
            <person name="Fujisawa T."/>
            <person name="Togashi T."/>
            <person name="Yamamoto N."/>
            <person name="Seo M."/>
            <person name="Sato S."/>
            <person name="Yamada T."/>
            <person name="Mori H."/>
            <person name="Tajima N."/>
            <person name="Moriyama T."/>
            <person name="Ikeuchi M."/>
            <person name="Watanabe M."/>
            <person name="Wada H."/>
            <person name="Kobayashi K."/>
            <person name="Saito M."/>
            <person name="Masuda T."/>
            <person name="Sasaki-Sekimoto Y."/>
            <person name="Mashiguchi K."/>
            <person name="Awai K."/>
            <person name="Shimojima M."/>
            <person name="Masuda S."/>
            <person name="Iwai M."/>
            <person name="Nobusawa T."/>
            <person name="Narise T."/>
            <person name="Kondo S."/>
            <person name="Saito H."/>
            <person name="Sato R."/>
            <person name="Murakawa M."/>
            <person name="Ihara Y."/>
            <person name="Oshima-Yamada Y."/>
            <person name="Ohtaka K."/>
            <person name="Satoh M."/>
            <person name="Sonobe K."/>
            <person name="Ishii M."/>
            <person name="Ohtani R."/>
            <person name="Kanamori-Sato M."/>
            <person name="Honoki R."/>
            <person name="Miyazaki D."/>
            <person name="Mochizuki H."/>
            <person name="Umetsu J."/>
            <person name="Higashi K."/>
            <person name="Shibata D."/>
            <person name="Kamiya Y."/>
            <person name="Sato N."/>
            <person name="Nakamura Y."/>
            <person name="Tabata S."/>
            <person name="Ida S."/>
            <person name="Kurokawa K."/>
            <person name="Ohta H."/>
        </authorList>
    </citation>
    <scope>NUCLEOTIDE SEQUENCE [LARGE SCALE GENOMIC DNA]</scope>
    <source>
        <strain evidence="1 2">NIES-2285</strain>
    </source>
</reference>
<evidence type="ECO:0000313" key="2">
    <source>
        <dbReference type="Proteomes" id="UP000054558"/>
    </source>
</evidence>
<dbReference type="InterPro" id="IPR027417">
    <property type="entry name" value="P-loop_NTPase"/>
</dbReference>
<dbReference type="EMBL" id="DF238547">
    <property type="protein sequence ID" value="GAQ93513.1"/>
    <property type="molecule type" value="Genomic_DNA"/>
</dbReference>
<name>A0A1Y1IS56_KLENI</name>
<dbReference type="OrthoDB" id="20270at2759"/>
<proteinExistence type="predicted"/>
<evidence type="ECO:0000313" key="1">
    <source>
        <dbReference type="EMBL" id="GAQ93513.1"/>
    </source>
</evidence>
<accession>A0A1Y1IS56</accession>
<protein>
    <submittedName>
        <fullName evidence="1">Uncharacterized protein</fullName>
    </submittedName>
</protein>
<dbReference type="Gene3D" id="3.40.50.300">
    <property type="entry name" value="P-loop containing nucleotide triphosphate hydrolases"/>
    <property type="match status" value="1"/>
</dbReference>
<organism evidence="1 2">
    <name type="scientific">Klebsormidium nitens</name>
    <name type="common">Green alga</name>
    <name type="synonym">Ulothrix nitens</name>
    <dbReference type="NCBI Taxonomy" id="105231"/>
    <lineage>
        <taxon>Eukaryota</taxon>
        <taxon>Viridiplantae</taxon>
        <taxon>Streptophyta</taxon>
        <taxon>Klebsormidiophyceae</taxon>
        <taxon>Klebsormidiales</taxon>
        <taxon>Klebsormidiaceae</taxon>
        <taxon>Klebsormidium</taxon>
    </lineage>
</organism>
<dbReference type="AlphaFoldDB" id="A0A1Y1IS56"/>
<sequence>MIRSKSTMNSSSIPRKLLAVLALVIGFVLSAVIGWSNGQLSHQMRCYPHSFGTSLEEGAPPRLLLQGVNDRDGMIPLEIVHRAFKENRATLVVLRIMKTGSTGLQAIFSTRSPEECSPHLQKELQFPSEPSQRCNRLYKLLHEAVFDTTCLDMRGWDDPRWMQPDCLPFIGSPDYESRVYKLDHGEQDRVRTTFRGARIISGHVAYGIHRIGHKGFFAYLTQLREPVTRTVSHVNHFLRNAPHALNGTTWEKLMLEPSFLWFIKSNHQTRLLCNEGTRGRYNVGPKGQFTTSDEEVTEVHYRCALSHLRNTFALVFVTEQLHQVYPLASLVARIFNLKIKEPQIATTVFNPTIYSNVTVAIRATSDIPDKVHEYLTGLNKWDILLYKEAEVLHKISVDRLRNFEENLG</sequence>
<dbReference type="Proteomes" id="UP000054558">
    <property type="component" value="Unassembled WGS sequence"/>
</dbReference>